<evidence type="ECO:0000313" key="2">
    <source>
        <dbReference type="Proteomes" id="UP000076079"/>
    </source>
</evidence>
<organism evidence="1 2">
    <name type="scientific">Luteitalea pratensis</name>
    <dbReference type="NCBI Taxonomy" id="1855912"/>
    <lineage>
        <taxon>Bacteria</taxon>
        <taxon>Pseudomonadati</taxon>
        <taxon>Acidobacteriota</taxon>
        <taxon>Vicinamibacteria</taxon>
        <taxon>Vicinamibacterales</taxon>
        <taxon>Vicinamibacteraceae</taxon>
        <taxon>Luteitalea</taxon>
    </lineage>
</organism>
<reference evidence="1 2" key="1">
    <citation type="journal article" date="2016" name="Genome Announc.">
        <title>First Complete Genome Sequence of a Subdivision 6 Acidobacterium Strain.</title>
        <authorList>
            <person name="Huang S."/>
            <person name="Vieira S."/>
            <person name="Bunk B."/>
            <person name="Riedel T."/>
            <person name="Sproer C."/>
            <person name="Overmann J."/>
        </authorList>
    </citation>
    <scope>NUCLEOTIDE SEQUENCE [LARGE SCALE GENOMIC DNA]</scope>
    <source>
        <strain evidence="2">DSM 100886 HEG_-6_39</strain>
    </source>
</reference>
<dbReference type="KEGG" id="abac:LuPra_05171"/>
<sequence>MTAALPLLPLGVEMLLEGYVNPLGVGQVEAVRTLGCSLNRLNSPSNTSRAFSALSAA</sequence>
<dbReference type="RefSeq" id="WP_157899684.1">
    <property type="nucleotide sequence ID" value="NZ_CP015136.1"/>
</dbReference>
<dbReference type="STRING" id="1855912.LuPra_05171"/>
<dbReference type="Proteomes" id="UP000076079">
    <property type="component" value="Chromosome"/>
</dbReference>
<gene>
    <name evidence="1" type="ORF">LuPra_05171</name>
</gene>
<protein>
    <submittedName>
        <fullName evidence="1">Uncharacterized protein</fullName>
    </submittedName>
</protein>
<accession>A0A143PUQ5</accession>
<evidence type="ECO:0000313" key="1">
    <source>
        <dbReference type="EMBL" id="AMY11903.1"/>
    </source>
</evidence>
<proteinExistence type="predicted"/>
<dbReference type="AlphaFoldDB" id="A0A143PUQ5"/>
<reference evidence="2" key="2">
    <citation type="submission" date="2016-04" db="EMBL/GenBank/DDBJ databases">
        <title>First Complete Genome Sequence of a Subdivision 6 Acidobacterium.</title>
        <authorList>
            <person name="Huang S."/>
            <person name="Vieira S."/>
            <person name="Bunk B."/>
            <person name="Riedel T."/>
            <person name="Sproeer C."/>
            <person name="Overmann J."/>
        </authorList>
    </citation>
    <scope>NUCLEOTIDE SEQUENCE [LARGE SCALE GENOMIC DNA]</scope>
    <source>
        <strain evidence="2">DSM 100886 HEG_-6_39</strain>
    </source>
</reference>
<dbReference type="EMBL" id="CP015136">
    <property type="protein sequence ID" value="AMY11903.1"/>
    <property type="molecule type" value="Genomic_DNA"/>
</dbReference>
<name>A0A143PUQ5_LUTPR</name>
<keyword evidence="2" id="KW-1185">Reference proteome</keyword>